<dbReference type="InParanoid" id="A0A3Q3SIR0"/>
<dbReference type="Gene3D" id="3.10.100.10">
    <property type="entry name" value="Mannose-Binding Protein A, subunit A"/>
    <property type="match status" value="1"/>
</dbReference>
<dbReference type="Pfam" id="PF00059">
    <property type="entry name" value="Lectin_C"/>
    <property type="match status" value="1"/>
</dbReference>
<dbReference type="Ensembl" id="ENSMAMT00000025961.2">
    <property type="protein sequence ID" value="ENSMAMP00000025310.2"/>
    <property type="gene ID" value="ENSMAMG00000017002.2"/>
</dbReference>
<dbReference type="AlphaFoldDB" id="A0A3Q3SIR0"/>
<reference evidence="2" key="1">
    <citation type="submission" date="2025-08" db="UniProtKB">
        <authorList>
            <consortium name="Ensembl"/>
        </authorList>
    </citation>
    <scope>IDENTIFICATION</scope>
</reference>
<dbReference type="PANTHER" id="PTHR45784">
    <property type="entry name" value="C-TYPE LECTIN DOMAIN FAMILY 20 MEMBER A-RELATED"/>
    <property type="match status" value="1"/>
</dbReference>
<dbReference type="STRING" id="205130.ENSMAMP00000025310"/>
<dbReference type="InterPro" id="IPR016186">
    <property type="entry name" value="C-type_lectin-like/link_sf"/>
</dbReference>
<dbReference type="InterPro" id="IPR016187">
    <property type="entry name" value="CTDL_fold"/>
</dbReference>
<organism evidence="2 3">
    <name type="scientific">Mastacembelus armatus</name>
    <name type="common">zig-zag eel</name>
    <dbReference type="NCBI Taxonomy" id="205130"/>
    <lineage>
        <taxon>Eukaryota</taxon>
        <taxon>Metazoa</taxon>
        <taxon>Chordata</taxon>
        <taxon>Craniata</taxon>
        <taxon>Vertebrata</taxon>
        <taxon>Euteleostomi</taxon>
        <taxon>Actinopterygii</taxon>
        <taxon>Neopterygii</taxon>
        <taxon>Teleostei</taxon>
        <taxon>Neoteleostei</taxon>
        <taxon>Acanthomorphata</taxon>
        <taxon>Anabantaria</taxon>
        <taxon>Synbranchiformes</taxon>
        <taxon>Mastacembelidae</taxon>
        <taxon>Mastacembelus</taxon>
    </lineage>
</organism>
<name>A0A3Q3SIR0_9TELE</name>
<reference evidence="2" key="2">
    <citation type="submission" date="2025-09" db="UniProtKB">
        <authorList>
            <consortium name="Ensembl"/>
        </authorList>
    </citation>
    <scope>IDENTIFICATION</scope>
</reference>
<sequence>ASVFGYISFTILIKAVSVNADGWHPLYVECNIYWMYFVCLNLIMVDVKKSWEEALQHCRQTHTDLTSLLSDTERLLALSEVQQAQITDPVWIGLRYLSDHWLWVNADPLLYEARPQGDQDHQCPVEKHCGALNAH</sequence>
<dbReference type="Proteomes" id="UP000261640">
    <property type="component" value="Unplaced"/>
</dbReference>
<dbReference type="GeneTree" id="ENSGT00990000203740"/>
<evidence type="ECO:0000313" key="3">
    <source>
        <dbReference type="Proteomes" id="UP000261640"/>
    </source>
</evidence>
<dbReference type="InterPro" id="IPR001304">
    <property type="entry name" value="C-type_lectin-like"/>
</dbReference>
<dbReference type="SUPFAM" id="SSF56436">
    <property type="entry name" value="C-type lectin-like"/>
    <property type="match status" value="1"/>
</dbReference>
<proteinExistence type="predicted"/>
<keyword evidence="3" id="KW-1185">Reference proteome</keyword>
<feature type="domain" description="C-type lectin" evidence="1">
    <location>
        <begin position="39"/>
        <end position="135"/>
    </location>
</feature>
<accession>A0A3Q3SIR0</accession>
<dbReference type="PANTHER" id="PTHR45784:SF8">
    <property type="entry name" value="C-TYPE MANNOSE RECEPTOR 2-RELATED"/>
    <property type="match status" value="1"/>
</dbReference>
<evidence type="ECO:0000313" key="2">
    <source>
        <dbReference type="Ensembl" id="ENSMAMP00000025310.2"/>
    </source>
</evidence>
<dbReference type="PROSITE" id="PS50041">
    <property type="entry name" value="C_TYPE_LECTIN_2"/>
    <property type="match status" value="1"/>
</dbReference>
<evidence type="ECO:0000259" key="1">
    <source>
        <dbReference type="PROSITE" id="PS50041"/>
    </source>
</evidence>
<protein>
    <recommendedName>
        <fullName evidence="1">C-type lectin domain-containing protein</fullName>
    </recommendedName>
</protein>